<evidence type="ECO:0000256" key="1">
    <source>
        <dbReference type="ARBA" id="ARBA00022729"/>
    </source>
</evidence>
<sequence>MLWRASLVVLMLAFGVPAQALTLRWCLNEVASPPWRLGANDRPRLGDKGPTARGLEYDFLRLLAQRLGWEFEWVQRPWRRCLLELQRGEHDALMGMSYLPEREALYRYPMRDGQPNESLAYHTFGYALYLRTGQRSPWDGQRWSLAPGVALAVPQGYSIAAVLRQQQVAVDDSHRSTEDALAALVDGRVLAAALPVEEVEGVFVRQPSWRAQLQRAEPLLQKRAYFIVLSPAFADSNPELAQRVWRESAAVRQSPVFLKALAAQRSER</sequence>
<evidence type="ECO:0000313" key="4">
    <source>
        <dbReference type="Proteomes" id="UP000620139"/>
    </source>
</evidence>
<dbReference type="PANTHER" id="PTHR35936:SF17">
    <property type="entry name" value="ARGININE-BINDING EXTRACELLULAR PROTEIN ARTP"/>
    <property type="match status" value="1"/>
</dbReference>
<dbReference type="Gene3D" id="3.40.190.10">
    <property type="entry name" value="Periplasmic binding protein-like II"/>
    <property type="match status" value="2"/>
</dbReference>
<dbReference type="RefSeq" id="WP_198100561.1">
    <property type="nucleotide sequence ID" value="NZ_JAEDAL010000003.1"/>
</dbReference>
<keyword evidence="1" id="KW-0732">Signal</keyword>
<dbReference type="PANTHER" id="PTHR35936">
    <property type="entry name" value="MEMBRANE-BOUND LYTIC MUREIN TRANSGLYCOSYLASE F"/>
    <property type="match status" value="1"/>
</dbReference>
<protein>
    <submittedName>
        <fullName evidence="3">Transporter substrate-binding domain-containing protein</fullName>
    </submittedName>
</protein>
<comment type="caution">
    <text evidence="3">The sequence shown here is derived from an EMBL/GenBank/DDBJ whole genome shotgun (WGS) entry which is preliminary data.</text>
</comment>
<proteinExistence type="predicted"/>
<dbReference type="AlphaFoldDB" id="A0A931NAX2"/>
<feature type="domain" description="Solute-binding protein family 3/N-terminal" evidence="2">
    <location>
        <begin position="51"/>
        <end position="108"/>
    </location>
</feature>
<reference evidence="3" key="1">
    <citation type="submission" date="2020-12" db="EMBL/GenBank/DDBJ databases">
        <title>The genome sequence of Inhella sp. 4Y17.</title>
        <authorList>
            <person name="Liu Y."/>
        </authorList>
    </citation>
    <scope>NUCLEOTIDE SEQUENCE</scope>
    <source>
        <strain evidence="3">4Y10</strain>
    </source>
</reference>
<evidence type="ECO:0000313" key="3">
    <source>
        <dbReference type="EMBL" id="MBH9552948.1"/>
    </source>
</evidence>
<dbReference type="EMBL" id="JAEDAL010000003">
    <property type="protein sequence ID" value="MBH9552948.1"/>
    <property type="molecule type" value="Genomic_DNA"/>
</dbReference>
<dbReference type="Pfam" id="PF00497">
    <property type="entry name" value="SBP_bac_3"/>
    <property type="match status" value="1"/>
</dbReference>
<organism evidence="3 4">
    <name type="scientific">Inhella gelatinilytica</name>
    <dbReference type="NCBI Taxonomy" id="2795030"/>
    <lineage>
        <taxon>Bacteria</taxon>
        <taxon>Pseudomonadati</taxon>
        <taxon>Pseudomonadota</taxon>
        <taxon>Betaproteobacteria</taxon>
        <taxon>Burkholderiales</taxon>
        <taxon>Sphaerotilaceae</taxon>
        <taxon>Inhella</taxon>
    </lineage>
</organism>
<keyword evidence="4" id="KW-1185">Reference proteome</keyword>
<name>A0A931NAX2_9BURK</name>
<accession>A0A931NAX2</accession>
<evidence type="ECO:0000259" key="2">
    <source>
        <dbReference type="Pfam" id="PF00497"/>
    </source>
</evidence>
<dbReference type="SUPFAM" id="SSF53850">
    <property type="entry name" value="Periplasmic binding protein-like II"/>
    <property type="match status" value="1"/>
</dbReference>
<dbReference type="InterPro" id="IPR001638">
    <property type="entry name" value="Solute-binding_3/MltF_N"/>
</dbReference>
<dbReference type="Proteomes" id="UP000620139">
    <property type="component" value="Unassembled WGS sequence"/>
</dbReference>
<gene>
    <name evidence="3" type="ORF">I7X43_08780</name>
</gene>